<feature type="compositionally biased region" description="Basic and acidic residues" evidence="2">
    <location>
        <begin position="3576"/>
        <end position="3588"/>
    </location>
</feature>
<comment type="caution">
    <text evidence="3">The sequence shown here is derived from an EMBL/GenBank/DDBJ whole genome shotgun (WGS) entry which is preliminary data.</text>
</comment>
<keyword evidence="1" id="KW-0175">Coiled coil</keyword>
<feature type="compositionally biased region" description="Polar residues" evidence="2">
    <location>
        <begin position="4103"/>
        <end position="4115"/>
    </location>
</feature>
<feature type="compositionally biased region" description="Basic and acidic residues" evidence="2">
    <location>
        <begin position="1030"/>
        <end position="1039"/>
    </location>
</feature>
<organism evidence="3 4">
    <name type="scientific">Leptomonas pyrrhocoris</name>
    <name type="common">Firebug parasite</name>
    <dbReference type="NCBI Taxonomy" id="157538"/>
    <lineage>
        <taxon>Eukaryota</taxon>
        <taxon>Discoba</taxon>
        <taxon>Euglenozoa</taxon>
        <taxon>Kinetoplastea</taxon>
        <taxon>Metakinetoplastina</taxon>
        <taxon>Trypanosomatida</taxon>
        <taxon>Trypanosomatidae</taxon>
        <taxon>Leishmaniinae</taxon>
        <taxon>Leptomonas</taxon>
    </lineage>
</organism>
<feature type="region of interest" description="Disordered" evidence="2">
    <location>
        <begin position="779"/>
        <end position="808"/>
    </location>
</feature>
<feature type="region of interest" description="Disordered" evidence="2">
    <location>
        <begin position="2799"/>
        <end position="3301"/>
    </location>
</feature>
<feature type="compositionally biased region" description="Low complexity" evidence="2">
    <location>
        <begin position="3439"/>
        <end position="3453"/>
    </location>
</feature>
<dbReference type="PANTHER" id="PTHR24216">
    <property type="entry name" value="PAXILLIN-RELATED"/>
    <property type="match status" value="1"/>
</dbReference>
<proteinExistence type="predicted"/>
<feature type="compositionally biased region" description="Acidic residues" evidence="2">
    <location>
        <begin position="3192"/>
        <end position="3213"/>
    </location>
</feature>
<feature type="region of interest" description="Disordered" evidence="2">
    <location>
        <begin position="1324"/>
        <end position="1408"/>
    </location>
</feature>
<accession>A0A0N0DTC5</accession>
<feature type="compositionally biased region" description="Polar residues" evidence="2">
    <location>
        <begin position="2845"/>
        <end position="2866"/>
    </location>
</feature>
<feature type="compositionally biased region" description="Low complexity" evidence="2">
    <location>
        <begin position="3272"/>
        <end position="3290"/>
    </location>
</feature>
<feature type="region of interest" description="Disordered" evidence="2">
    <location>
        <begin position="857"/>
        <end position="892"/>
    </location>
</feature>
<feature type="region of interest" description="Disordered" evidence="2">
    <location>
        <begin position="1420"/>
        <end position="1446"/>
    </location>
</feature>
<feature type="compositionally biased region" description="Basic and acidic residues" evidence="2">
    <location>
        <begin position="2943"/>
        <end position="2958"/>
    </location>
</feature>
<feature type="region of interest" description="Disordered" evidence="2">
    <location>
        <begin position="2110"/>
        <end position="2131"/>
    </location>
</feature>
<feature type="compositionally biased region" description="Polar residues" evidence="2">
    <location>
        <begin position="1607"/>
        <end position="1617"/>
    </location>
</feature>
<feature type="coiled-coil region" evidence="1">
    <location>
        <begin position="3470"/>
        <end position="3497"/>
    </location>
</feature>
<dbReference type="VEuPathDB" id="TriTrypDB:LpyrH10_17_0910"/>
<feature type="compositionally biased region" description="Basic and acidic residues" evidence="2">
    <location>
        <begin position="3006"/>
        <end position="3017"/>
    </location>
</feature>
<feature type="compositionally biased region" description="Polar residues" evidence="2">
    <location>
        <begin position="4367"/>
        <end position="4376"/>
    </location>
</feature>
<feature type="region of interest" description="Disordered" evidence="2">
    <location>
        <begin position="1593"/>
        <end position="1623"/>
    </location>
</feature>
<evidence type="ECO:0000256" key="1">
    <source>
        <dbReference type="SAM" id="Coils"/>
    </source>
</evidence>
<feature type="compositionally biased region" description="Low complexity" evidence="2">
    <location>
        <begin position="253"/>
        <end position="275"/>
    </location>
</feature>
<feature type="compositionally biased region" description="Low complexity" evidence="2">
    <location>
        <begin position="2305"/>
        <end position="2323"/>
    </location>
</feature>
<feature type="compositionally biased region" description="Polar residues" evidence="2">
    <location>
        <begin position="2933"/>
        <end position="2942"/>
    </location>
</feature>
<reference evidence="3 4" key="1">
    <citation type="submission" date="2015-07" db="EMBL/GenBank/DDBJ databases">
        <title>High-quality genome of monoxenous trypanosomatid Leptomonas pyrrhocoris.</title>
        <authorList>
            <person name="Flegontov P."/>
            <person name="Butenko A."/>
            <person name="Firsov S."/>
            <person name="Vlcek C."/>
            <person name="Logacheva M.D."/>
            <person name="Field M."/>
            <person name="Filatov D."/>
            <person name="Flegontova O."/>
            <person name="Gerasimov E."/>
            <person name="Jackson A.P."/>
            <person name="Kelly S."/>
            <person name="Opperdoes F."/>
            <person name="O'Reilly A."/>
            <person name="Votypka J."/>
            <person name="Yurchenko V."/>
            <person name="Lukes J."/>
        </authorList>
    </citation>
    <scope>NUCLEOTIDE SEQUENCE [LARGE SCALE GENOMIC DNA]</scope>
    <source>
        <strain evidence="3">H10</strain>
    </source>
</reference>
<feature type="compositionally biased region" description="Basic and acidic residues" evidence="2">
    <location>
        <begin position="3127"/>
        <end position="3149"/>
    </location>
</feature>
<feature type="compositionally biased region" description="Low complexity" evidence="2">
    <location>
        <begin position="3070"/>
        <end position="3080"/>
    </location>
</feature>
<evidence type="ECO:0000313" key="3">
    <source>
        <dbReference type="EMBL" id="KPA77264.1"/>
    </source>
</evidence>
<dbReference type="OMA" id="RNANFRM"/>
<feature type="compositionally biased region" description="Low complexity" evidence="2">
    <location>
        <begin position="4207"/>
        <end position="4224"/>
    </location>
</feature>
<protein>
    <submittedName>
        <fullName evidence="3">Uncharacterized protein</fullName>
    </submittedName>
</protein>
<feature type="compositionally biased region" description="Low complexity" evidence="2">
    <location>
        <begin position="3256"/>
        <end position="3265"/>
    </location>
</feature>
<feature type="region of interest" description="Disordered" evidence="2">
    <location>
        <begin position="1679"/>
        <end position="1711"/>
    </location>
</feature>
<feature type="compositionally biased region" description="Low complexity" evidence="2">
    <location>
        <begin position="1113"/>
        <end position="1126"/>
    </location>
</feature>
<feature type="region of interest" description="Disordered" evidence="2">
    <location>
        <begin position="145"/>
        <end position="406"/>
    </location>
</feature>
<feature type="coiled-coil region" evidence="1">
    <location>
        <begin position="4267"/>
        <end position="4294"/>
    </location>
</feature>
<feature type="region of interest" description="Disordered" evidence="2">
    <location>
        <begin position="1"/>
        <end position="39"/>
    </location>
</feature>
<feature type="compositionally biased region" description="Basic and acidic residues" evidence="2">
    <location>
        <begin position="1679"/>
        <end position="1690"/>
    </location>
</feature>
<feature type="compositionally biased region" description="Basic and acidic residues" evidence="2">
    <location>
        <begin position="4225"/>
        <end position="4237"/>
    </location>
</feature>
<feature type="compositionally biased region" description="Basic and acidic residues" evidence="2">
    <location>
        <begin position="14"/>
        <end position="23"/>
    </location>
</feature>
<dbReference type="EMBL" id="LGTL01000017">
    <property type="protein sequence ID" value="KPA77264.1"/>
    <property type="molecule type" value="Genomic_DNA"/>
</dbReference>
<dbReference type="Proteomes" id="UP000037923">
    <property type="component" value="Unassembled WGS sequence"/>
</dbReference>
<feature type="region of interest" description="Disordered" evidence="2">
    <location>
        <begin position="2551"/>
        <end position="2607"/>
    </location>
</feature>
<feature type="compositionally biased region" description="Basic and acidic residues" evidence="2">
    <location>
        <begin position="1046"/>
        <end position="1068"/>
    </location>
</feature>
<feature type="compositionally biased region" description="Low complexity" evidence="2">
    <location>
        <begin position="2571"/>
        <end position="2595"/>
    </location>
</feature>
<feature type="compositionally biased region" description="Basic and acidic residues" evidence="2">
    <location>
        <begin position="348"/>
        <end position="383"/>
    </location>
</feature>
<feature type="compositionally biased region" description="Basic and acidic residues" evidence="2">
    <location>
        <begin position="62"/>
        <end position="73"/>
    </location>
</feature>
<feature type="region of interest" description="Disordered" evidence="2">
    <location>
        <begin position="1187"/>
        <end position="1230"/>
    </location>
</feature>
<dbReference type="GeneID" id="26907445"/>
<feature type="region of interest" description="Disordered" evidence="2">
    <location>
        <begin position="1021"/>
        <end position="1087"/>
    </location>
</feature>
<name>A0A0N0DTC5_LEPPY</name>
<feature type="compositionally biased region" description="Low complexity" evidence="2">
    <location>
        <begin position="1381"/>
        <end position="1396"/>
    </location>
</feature>
<feature type="compositionally biased region" description="Acidic residues" evidence="2">
    <location>
        <begin position="3056"/>
        <end position="3069"/>
    </location>
</feature>
<feature type="region of interest" description="Disordered" evidence="2">
    <location>
        <begin position="1906"/>
        <end position="1933"/>
    </location>
</feature>
<keyword evidence="4" id="KW-1185">Reference proteome</keyword>
<feature type="compositionally biased region" description="Basic and acidic residues" evidence="2">
    <location>
        <begin position="2972"/>
        <end position="2998"/>
    </location>
</feature>
<feature type="coiled-coil region" evidence="1">
    <location>
        <begin position="3882"/>
        <end position="3909"/>
    </location>
</feature>
<feature type="compositionally biased region" description="Basic residues" evidence="2">
    <location>
        <begin position="3034"/>
        <end position="3044"/>
    </location>
</feature>
<feature type="coiled-coil region" evidence="1">
    <location>
        <begin position="3307"/>
        <end position="3362"/>
    </location>
</feature>
<feature type="compositionally biased region" description="Low complexity" evidence="2">
    <location>
        <begin position="1189"/>
        <end position="1209"/>
    </location>
</feature>
<feature type="region of interest" description="Disordered" evidence="2">
    <location>
        <begin position="665"/>
        <end position="687"/>
    </location>
</feature>
<feature type="compositionally biased region" description="Low complexity" evidence="2">
    <location>
        <begin position="3091"/>
        <end position="3114"/>
    </location>
</feature>
<feature type="compositionally biased region" description="Polar residues" evidence="2">
    <location>
        <begin position="2408"/>
        <end position="2422"/>
    </location>
</feature>
<dbReference type="RefSeq" id="XP_015655703.1">
    <property type="nucleotide sequence ID" value="XM_015805697.1"/>
</dbReference>
<feature type="compositionally biased region" description="Polar residues" evidence="2">
    <location>
        <begin position="781"/>
        <end position="795"/>
    </location>
</feature>
<feature type="compositionally biased region" description="Low complexity" evidence="2">
    <location>
        <begin position="2466"/>
        <end position="2475"/>
    </location>
</feature>
<feature type="compositionally biased region" description="Basic and acidic residues" evidence="2">
    <location>
        <begin position="489"/>
        <end position="501"/>
    </location>
</feature>
<gene>
    <name evidence="3" type="ORF">ABB37_07159</name>
</gene>
<feature type="region of interest" description="Disordered" evidence="2">
    <location>
        <begin position="4102"/>
        <end position="4126"/>
    </location>
</feature>
<feature type="region of interest" description="Disordered" evidence="2">
    <location>
        <begin position="3516"/>
        <end position="3605"/>
    </location>
</feature>
<dbReference type="OrthoDB" id="267699at2759"/>
<feature type="region of interest" description="Disordered" evidence="2">
    <location>
        <begin position="482"/>
        <end position="511"/>
    </location>
</feature>
<evidence type="ECO:0000313" key="4">
    <source>
        <dbReference type="Proteomes" id="UP000037923"/>
    </source>
</evidence>
<feature type="region of interest" description="Disordered" evidence="2">
    <location>
        <begin position="2638"/>
        <end position="2681"/>
    </location>
</feature>
<feature type="compositionally biased region" description="Pro residues" evidence="2">
    <location>
        <begin position="2476"/>
        <end position="2487"/>
    </location>
</feature>
<feature type="region of interest" description="Disordered" evidence="2">
    <location>
        <begin position="2401"/>
        <end position="2490"/>
    </location>
</feature>
<feature type="compositionally biased region" description="Polar residues" evidence="2">
    <location>
        <begin position="1359"/>
        <end position="1369"/>
    </location>
</feature>
<feature type="compositionally biased region" description="Polar residues" evidence="2">
    <location>
        <begin position="1427"/>
        <end position="1442"/>
    </location>
</feature>
<feature type="compositionally biased region" description="Basic and acidic residues" evidence="2">
    <location>
        <begin position="674"/>
        <end position="687"/>
    </location>
</feature>
<feature type="compositionally biased region" description="Low complexity" evidence="2">
    <location>
        <begin position="2639"/>
        <end position="2652"/>
    </location>
</feature>
<feature type="region of interest" description="Disordered" evidence="2">
    <location>
        <begin position="3421"/>
        <end position="3467"/>
    </location>
</feature>
<feature type="region of interest" description="Disordered" evidence="2">
    <location>
        <begin position="4207"/>
        <end position="4253"/>
    </location>
</feature>
<feature type="region of interest" description="Disordered" evidence="2">
    <location>
        <begin position="2695"/>
        <end position="2730"/>
    </location>
</feature>
<feature type="region of interest" description="Disordered" evidence="2">
    <location>
        <begin position="58"/>
        <end position="90"/>
    </location>
</feature>
<feature type="compositionally biased region" description="Low complexity" evidence="2">
    <location>
        <begin position="386"/>
        <end position="397"/>
    </location>
</feature>
<sequence length="4398" mass="465641">MQQDSCGVSAAASLRREKQKDETAGSVGSSPAADDDITSSMDLAHVVARYIRRRCGRAHAPAMHDDRKSDLHRTSASLRPSSDDVGKGNGAEEAGVIAMSERVEAQLLQCLMHVRLNPNEVPRQPELPGDVGVAAYGTEEAEATTLKPRASTGGAGASTPPSPAAKQAKEEEACNVDVNVRGKKRTEEEIPAGGERAITTRPSNTAHSPPPRPPTSPTHMGGKHSAAAKGDTDDQQQQQQQQHARDRRKGTRASSSPTELSASPPLPPSSASLSPGGTKARDPFYAYTHSSMLPPRAPSQRPTQTPTRLPGGMRSGSAPAPQDPSSPSATAAAAAAGPVAAHRKKNHRSEEHAERGQRSSPPEEEKKRRRRSAGDRHRPRADAFEDGAAAAAEAANATPPKTEDELVTGVDTAAGKAELIRASPPRPPRCRNGDIRPLMPAEVAAAVASWPSRVVQYTLATKVAKAALSDCLVDNKSTVETEVSAGESEGNHHELTGDEAKVTSASTPPRDEAEEALLEGNTELKDLLQRIRDVLQYTNLAEQCSGTAAAAADAVVPPVRFPSFARFYLADPSLSATLNNSNSKDGEGALCDAVVQNFLAQLTDALVSAAVVPDRAEEEGDNDDGHPDNAHAVSTKEADAPLMFTGDIAKDIGLLLKQTPTILAASASSSLSPPREDSLDKSKHHDAFQRSARSVVRRSLCQLLRLAPSWHNSTMCTTPLVVGVLRRYTPRNVNGYGDALNDAKEPRDGSGRGLRIRLIPAAEVTTSSAKKYAATATAASVRQNGSHQKGCSDDSTTTPTTNFNVATYQPGNPTPMFYNALLIEVTGDDVTYASERDNAEADALPLEDEEDAKTIFHADVPASHRRQQRRSSRESSLGRENQRQDADADSGRPCLSRQQCIAWRQLLSLTQFIHVAGTPAQVETTARYVSLAIRHRREARNARQYAHQRPKQHSFLSSSGPFRNSTAAAAAARAQPSVAESVLPISVPAFFFTLTQTSALLTAEAATTRTLQYDEDDVEDVANGSQARPFDAHQRHEGISPDTDEDGGRERRTKDAQAREAPGERDRGSSSSASFSAQPSTAPRQGLLSSGLGLRALLGWRAASAVPPPQPPAAAAAAATTTTAAWSPPPMTGSPPRKMRAPSPSLPLPRAAAVGASLDDLVMRWMHDTLIPVFYETTVTCSEAGEVDTAGTASTPQPSSSSGGATTTSMQAKSTSDTNHSSGSNRRHRYRLRRQRALLGRVQAITAAMVSRESDGAITGNDSADVASSDLSAAGRSARVIRVDDGAAVIAEEQLVSYLLLNQLFFDPAAPAPSEAVGVAPDEATATAAGAAPRSGPRRARSAPSPGPDANSLHPAETQPPSSQHSPLRQQRRALSATPHRSSFSALQQQQQQPSQKQRRVSFREDAAGDAPQQLAPLLEAPVTGQPHRSGTADNPSSEASPTTTAVAAAATAAVCFSPLSPSPRSILKSGHRYKAEKLVRSSAPAASVVPFRSFALWRWLTAEVLAPLTTTAQARAAAPAEQELPDEANTRPLRAADLSPTLHLSSASYFAEAQTLAVRVACDVAVALLLAGLQAEQYACYRQLQHTCQIDKTTNNDDKTSVAADANTNGGDTSGVNDRLDSSPSGVDVLEARHTTAFQCDDILLLAKGVAEAVVRAALAPVVLVGVPPQLQRVVHAEAEPSDDEHGGFDDDDESGSGAASIGSRKGELKREDGQALSVASPAISALSPTLPPDVFQRFQLLSAISLYRVQRETLEGVTRPLDLALRRLTWCLAQHRLRLLCRPLFQLWKAGKLLVLSDIAAAAGTSSPLSSASLSRNAAEVPALLRKCVEAEHGLCVLVGQVLQLYEECFVLPHLLTGAGAPHAVELSLGEDEEGLEEGSGSLQPHVIQNSSINNSGVRVLEPFSPAPSSLEKDHPTAEGAASAGQQQQQQQFQRRLNTFVPLCFDEAQLPQKESMATFATPMETSLHPQQSNGSCLALLSAWNPAALDADNSFDLHSSVLCDLRPMRLSGGSGAAATAAAVNDFAAAVAAASPTAASPVRMQPSSTLRIGGRFLPYYASDLSHVTDTTAATTAATTSTTAATITTAATANTATTASTSGVLMSKSNLFPVEPPPQGDGNRDGGGEKVKAANPSAVTIDVAPSGSVSLTSPPNLLHSITGATTPSSRLPDKAGGGALHVSDVVDGPLTPFTTADGGGDGSAMRPRVSPRWLKLVPYQEQQQQMSDSRGMTSPSSFLTFDAVTPAQQRFHLSVFGASTREERTTPATGKTRGAREEELAPRDVPPQTTQPPTPVAPSDQPIPTEGAAAAAEENGAQRGAAAAADPVLTAQRMPSSPSSSSPHFAAQLRMGNVVESRLLSPFVEEAKRALVGALLQGWVLPRWSLLSQRAVQAVRQAERVVNDAPSEMPQQRQGTFSSTQTAMPLRPPARYDQRGTDTPKPSFDATARPDGNEEAGSAPSTNAGDAASALTTSLPPLSPPESPPPPFVTVSRENDAADVEHRWEEYAVPPEGVSRFQGVLDDITQACRDLAAAATQYELALVLEEPAPPVSTAATTEGAKQPMFSTPTEVAPSSVAPRQSSASPSATSSPPTSLSPTPPPPLPSASYDFLNQARAEQARIVERCHYLSRLLAGAERDAAAAAAEEPQGGTEESFSPHPFDSTQRGGENGGGSDGEGVKHHDSPLQDRAFALRSLSQGMRGPPCPTPSETSVVALGDQPQQPHRNGSFLGSVGPSQLFNPLYEPVRRTSTAYTLLSVPMPLLGTRSSTLISTSSSGEDDDAGAFTSQALGAGPAVTAFSSSQLARDAPQRRPSSSLSAGEVLPRLVTPTSVYPDPAASSVKEAEVSPTTATEVATSHGTPNTANATTVHPLPPQQQRSSVKDSESHRAEREAGEGDDEEGERESDGGPSIAELCNTKVGAEASATLKQTELPVKTSTANVQTITRHDCAQQTLPERRPTCGDASTQTPTPVPIEERTDANDDNRQSPSEERCGTARSRDSVGGSGSDGERQPSRDGKNHSAGSQCSVETAEVTPYKHRHRHRIRGKAADEPRIVNEVTDDSSSSDDDDDSSSSSLSPVSEHSSNRASNAIVSGRSSPMPSVTSSSSAGSPAASRTVNAPPQPASAAGDETHEAADNTPDRHRDDDADERVGGQQRPASPPPAPHVARCISLTTQSPSPTRDAMKDAAFKQNGDEGEGNDGDNDDDVESSADDESEHVGAPLPVDTTVVGCEEEGGSNANTCGLKLVDDAAPLPPPASTATETTPRSTRPRTPRPAATASPSTSASPAASSPWREHTPTRGSEAAVTALADLQQRLGGSSSTVAELRRQLDTAEAAARAQAQGMARLQHKLKTTEAALQRAVASQEVELERLQLHPPPPLTPARYSVAVSTVDTTALRALTQQPQQHTLLSPTVPSTPLKADVEATPHGRDGAAQPDEMEAAVSTTTAAAASQTTPHDTEFLTTATTTSSSLALAERRVRELEADMRNANFRVEQWKALLAAERHARAVQVDQLSQQLDGEQRRLQRRHGRSTSRSRSRSLSPVGSAEPLAAGPRPSSHDAEGPHPGNASVVGQTDDSDGKKKSEAEEQRLTSALQQQAEELKEREEGLRRHITDVLSRLHAAEARVEEQQEQSKRAAAAVAAAREEECAKLARRVSELESALEASPLRNSKTHLNINSSSSSSNGHYSTKVKVDDVGVQTDAVLAAPPDNGAARAVELREQAEKEAEFLAAQQYLQKELLEEQQRGVDSEALHVIEVAALRRDLKSKTRDAQSSRDSWMTEEAAHGRTRMTLEAAQAAVIAAQVARQVEEPRFQRDTAAWWTVFAKLGTALCHEKALLLQRVYAERVHLQDGRLDDAVASAKAAATAQKAAVDALQTALAVTREGATVREDDLQRRLAAAEREAAAMAATHAAATALRQHHAAQDTHVRDSTTAWCAGWATVTAQWIDAKLLLFRDSYHDVLQAREKEQHELVAGLQGTISTHASAIESLQDALASAHHDAEELKKSVQTHANAHARAVAEVERGDAAHVAAQAAMNTATNCFLHHAAAWWTSRASCLADRAEATTAFLEKTYVSLLRGDNAKQQAAVASRHEAALETLRQHLSDAQQGQQESMQRLQKEEEAHTRTVDALHATQKASAVARNAESAQQGRMQRGTAAWWAARESCVADWMEAKYNLVQDAFVMQQRQLFKDVVASAAVASVKPIVKAKSTQTSGARAADGAGAVDSRDEEKSPKKANEDDESSPRRSRTPDVVMMSLEDPLGLHYELQRKTRRIRSLEEKVRQLEAAHVADRQALTTLQTLLRHERGDHASPLLAGAPTSLTGGGGASPLFSPNGHAWQPPRPPVFASAASTPSQAPLRSWGEGGSNEMSQRTPSRSPGAAKSLRLTPGEYGQRFAGM</sequence>
<feature type="compositionally biased region" description="Low complexity" evidence="2">
    <location>
        <begin position="1069"/>
        <end position="1087"/>
    </location>
</feature>
<feature type="compositionally biased region" description="Low complexity" evidence="2">
    <location>
        <begin position="315"/>
        <end position="340"/>
    </location>
</feature>
<feature type="region of interest" description="Disordered" evidence="2">
    <location>
        <begin position="4309"/>
        <end position="4398"/>
    </location>
</feature>
<evidence type="ECO:0000256" key="2">
    <source>
        <dbReference type="SAM" id="MobiDB-lite"/>
    </source>
</evidence>
<feature type="compositionally biased region" description="Basic and acidic residues" evidence="2">
    <location>
        <begin position="871"/>
        <end position="890"/>
    </location>
</feature>
<feature type="compositionally biased region" description="Basic and acidic residues" evidence="2">
    <location>
        <begin position="4116"/>
        <end position="4126"/>
    </location>
</feature>
<dbReference type="PANTHER" id="PTHR24216:SF65">
    <property type="entry name" value="PAXILLIN-LIKE PROTEIN 1"/>
    <property type="match status" value="1"/>
</dbReference>
<feature type="compositionally biased region" description="Basic residues" evidence="2">
    <location>
        <begin position="3523"/>
        <end position="3536"/>
    </location>
</feature>
<feature type="compositionally biased region" description="Basic and acidic residues" evidence="2">
    <location>
        <begin position="2878"/>
        <end position="2892"/>
    </location>
</feature>
<feature type="region of interest" description="Disordered" evidence="2">
    <location>
        <begin position="2255"/>
        <end position="2323"/>
    </location>
</feature>
<feature type="compositionally biased region" description="Polar residues" evidence="2">
    <location>
        <begin position="1210"/>
        <end position="1224"/>
    </location>
</feature>
<feature type="region of interest" description="Disordered" evidence="2">
    <location>
        <begin position="1105"/>
        <end position="1147"/>
    </location>
</feature>
<feature type="compositionally biased region" description="Low complexity" evidence="2">
    <location>
        <begin position="1324"/>
        <end position="1335"/>
    </location>
</feature>
<feature type="compositionally biased region" description="Basic and acidic residues" evidence="2">
    <location>
        <begin position="2121"/>
        <end position="2131"/>
    </location>
</feature>